<reference evidence="1 2" key="1">
    <citation type="journal article" date="2024" name="G3 (Bethesda)">
        <title>Genome assembly of Hibiscus sabdariffa L. provides insights into metabolisms of medicinal natural products.</title>
        <authorList>
            <person name="Kim T."/>
        </authorList>
    </citation>
    <scope>NUCLEOTIDE SEQUENCE [LARGE SCALE GENOMIC DNA]</scope>
    <source>
        <strain evidence="1">TK-2024</strain>
        <tissue evidence="1">Old leaves</tissue>
    </source>
</reference>
<dbReference type="EMBL" id="JBBPBN010000012">
    <property type="protein sequence ID" value="KAK9027349.1"/>
    <property type="molecule type" value="Genomic_DNA"/>
</dbReference>
<comment type="caution">
    <text evidence="1">The sequence shown here is derived from an EMBL/GenBank/DDBJ whole genome shotgun (WGS) entry which is preliminary data.</text>
</comment>
<keyword evidence="2" id="KW-1185">Reference proteome</keyword>
<dbReference type="Proteomes" id="UP001396334">
    <property type="component" value="Unassembled WGS sequence"/>
</dbReference>
<protein>
    <submittedName>
        <fullName evidence="1">Uncharacterized protein</fullName>
    </submittedName>
</protein>
<evidence type="ECO:0000313" key="1">
    <source>
        <dbReference type="EMBL" id="KAK9027349.1"/>
    </source>
</evidence>
<organism evidence="1 2">
    <name type="scientific">Hibiscus sabdariffa</name>
    <name type="common">roselle</name>
    <dbReference type="NCBI Taxonomy" id="183260"/>
    <lineage>
        <taxon>Eukaryota</taxon>
        <taxon>Viridiplantae</taxon>
        <taxon>Streptophyta</taxon>
        <taxon>Embryophyta</taxon>
        <taxon>Tracheophyta</taxon>
        <taxon>Spermatophyta</taxon>
        <taxon>Magnoliopsida</taxon>
        <taxon>eudicotyledons</taxon>
        <taxon>Gunneridae</taxon>
        <taxon>Pentapetalae</taxon>
        <taxon>rosids</taxon>
        <taxon>malvids</taxon>
        <taxon>Malvales</taxon>
        <taxon>Malvaceae</taxon>
        <taxon>Malvoideae</taxon>
        <taxon>Hibiscus</taxon>
    </lineage>
</organism>
<sequence length="176" mass="19677">MKVQTMNSSSYSIQPFPGRKSQEAIYLFDSKIRRGTKPVVVTCTANSNSCLMQVCLNRRAESHYIRVNSFDHHSNDQARDFCPFTGTAKPMCETIVDYAIQANVKKQQAFLAGKVVRSSCNHIRRGISLGGVEETTYGVQCSKEVYNLLAWLSWFAAENGGTSLVSDISRSFHCFT</sequence>
<gene>
    <name evidence="1" type="ORF">V6N11_067187</name>
</gene>
<proteinExistence type="predicted"/>
<evidence type="ECO:0000313" key="2">
    <source>
        <dbReference type="Proteomes" id="UP001396334"/>
    </source>
</evidence>
<name>A0ABR2SQT9_9ROSI</name>
<accession>A0ABR2SQT9</accession>